<dbReference type="PRINTS" id="PR00081">
    <property type="entry name" value="GDHRDH"/>
</dbReference>
<dbReference type="EMBL" id="JAUEPN010000009">
    <property type="protein sequence ID" value="KAK3291643.1"/>
    <property type="molecule type" value="Genomic_DNA"/>
</dbReference>
<dbReference type="CDD" id="cd05325">
    <property type="entry name" value="carb_red_sniffer_like_SDR_c"/>
    <property type="match status" value="1"/>
</dbReference>
<dbReference type="PANTHER" id="PTHR43544:SF7">
    <property type="entry name" value="NADB-LER2"/>
    <property type="match status" value="1"/>
</dbReference>
<comment type="similarity">
    <text evidence="1">Belongs to the short-chain dehydrogenases/reductases (SDR) family.</text>
</comment>
<dbReference type="AlphaFoldDB" id="A0AAE0H7Z3"/>
<accession>A0AAE0H7Z3</accession>
<dbReference type="GO" id="GO:0016491">
    <property type="term" value="F:oxidoreductase activity"/>
    <property type="evidence" value="ECO:0007669"/>
    <property type="project" value="UniProtKB-KW"/>
</dbReference>
<dbReference type="InterPro" id="IPR036291">
    <property type="entry name" value="NAD(P)-bd_dom_sf"/>
</dbReference>
<reference evidence="4" key="2">
    <citation type="submission" date="2023-06" db="EMBL/GenBank/DDBJ databases">
        <authorList>
            <consortium name="Lawrence Berkeley National Laboratory"/>
            <person name="Haridas S."/>
            <person name="Hensen N."/>
            <person name="Bonometti L."/>
            <person name="Westerberg I."/>
            <person name="Brannstrom I.O."/>
            <person name="Guillou S."/>
            <person name="Cros-Aarteil S."/>
            <person name="Calhoun S."/>
            <person name="Kuo A."/>
            <person name="Mondo S."/>
            <person name="Pangilinan J."/>
            <person name="Riley R."/>
            <person name="Labutti K."/>
            <person name="Andreopoulos B."/>
            <person name="Lipzen A."/>
            <person name="Chen C."/>
            <person name="Yanf M."/>
            <person name="Daum C."/>
            <person name="Ng V."/>
            <person name="Clum A."/>
            <person name="Steindorff A."/>
            <person name="Ohm R."/>
            <person name="Martin F."/>
            <person name="Silar P."/>
            <person name="Natvig D."/>
            <person name="Lalanne C."/>
            <person name="Gautier V."/>
            <person name="Ament-Velasquez S.L."/>
            <person name="Kruys A."/>
            <person name="Hutchinson M.I."/>
            <person name="Powell A.J."/>
            <person name="Barry K."/>
            <person name="Miller A.N."/>
            <person name="Grigoriev I.V."/>
            <person name="Debuchy R."/>
            <person name="Gladieux P."/>
            <person name="Thoren M.H."/>
            <person name="Johannesson H."/>
        </authorList>
    </citation>
    <scope>NUCLEOTIDE SEQUENCE</scope>
    <source>
        <strain evidence="4">CBS 168.71</strain>
    </source>
</reference>
<dbReference type="GO" id="GO:0005737">
    <property type="term" value="C:cytoplasm"/>
    <property type="evidence" value="ECO:0007669"/>
    <property type="project" value="TreeGrafter"/>
</dbReference>
<dbReference type="RefSeq" id="XP_062655157.1">
    <property type="nucleotide sequence ID" value="XM_062801934.1"/>
</dbReference>
<gene>
    <name evidence="4" type="ORF">B0H64DRAFT_367029</name>
</gene>
<dbReference type="SUPFAM" id="SSF51735">
    <property type="entry name" value="NAD(P)-binding Rossmann-fold domains"/>
    <property type="match status" value="1"/>
</dbReference>
<evidence type="ECO:0000256" key="2">
    <source>
        <dbReference type="ARBA" id="ARBA00022857"/>
    </source>
</evidence>
<protein>
    <submittedName>
        <fullName evidence="4">Uncharacterized protein</fullName>
    </submittedName>
</protein>
<sequence length="247" mass="26306">MTVVLITGAGRGIGRAITEAYLARPNHTVIGSVRNKADPKYQDLRSFPVASGSKLILVSIEGTSLTDPQQAVDDIKAAGIDHVDVVIANAAVSPPLVPMDTIPIKDVEECFRTNTLSPLLLFQALKPLLDRSTSPKWMSVSSAVGSITNIPVFGLYAVSAYGISKAGLNWFTMGLHTGNEKLIAFSVHPGLVQTEMGNEGARSIGMELAPTTIEQSVSRLLASVDQATREKTSGKFINLDDGSEIPY</sequence>
<name>A0AAE0H7Z3_9PEZI</name>
<evidence type="ECO:0000256" key="1">
    <source>
        <dbReference type="ARBA" id="ARBA00006484"/>
    </source>
</evidence>
<reference evidence="4" key="1">
    <citation type="journal article" date="2023" name="Mol. Phylogenet. Evol.">
        <title>Genome-scale phylogeny and comparative genomics of the fungal order Sordariales.</title>
        <authorList>
            <person name="Hensen N."/>
            <person name="Bonometti L."/>
            <person name="Westerberg I."/>
            <person name="Brannstrom I.O."/>
            <person name="Guillou S."/>
            <person name="Cros-Aarteil S."/>
            <person name="Calhoun S."/>
            <person name="Haridas S."/>
            <person name="Kuo A."/>
            <person name="Mondo S."/>
            <person name="Pangilinan J."/>
            <person name="Riley R."/>
            <person name="LaButti K."/>
            <person name="Andreopoulos B."/>
            <person name="Lipzen A."/>
            <person name="Chen C."/>
            <person name="Yan M."/>
            <person name="Daum C."/>
            <person name="Ng V."/>
            <person name="Clum A."/>
            <person name="Steindorff A."/>
            <person name="Ohm R.A."/>
            <person name="Martin F."/>
            <person name="Silar P."/>
            <person name="Natvig D.O."/>
            <person name="Lalanne C."/>
            <person name="Gautier V."/>
            <person name="Ament-Velasquez S.L."/>
            <person name="Kruys A."/>
            <person name="Hutchinson M.I."/>
            <person name="Powell A.J."/>
            <person name="Barry K."/>
            <person name="Miller A.N."/>
            <person name="Grigoriev I.V."/>
            <person name="Debuchy R."/>
            <person name="Gladieux P."/>
            <person name="Hiltunen Thoren M."/>
            <person name="Johannesson H."/>
        </authorList>
    </citation>
    <scope>NUCLEOTIDE SEQUENCE</scope>
    <source>
        <strain evidence="4">CBS 168.71</strain>
    </source>
</reference>
<evidence type="ECO:0000313" key="4">
    <source>
        <dbReference type="EMBL" id="KAK3291643.1"/>
    </source>
</evidence>
<dbReference type="PANTHER" id="PTHR43544">
    <property type="entry name" value="SHORT-CHAIN DEHYDROGENASE/REDUCTASE"/>
    <property type="match status" value="1"/>
</dbReference>
<keyword evidence="5" id="KW-1185">Reference proteome</keyword>
<dbReference type="Gene3D" id="3.40.50.720">
    <property type="entry name" value="NAD(P)-binding Rossmann-like Domain"/>
    <property type="match status" value="1"/>
</dbReference>
<comment type="caution">
    <text evidence="4">The sequence shown here is derived from an EMBL/GenBank/DDBJ whole genome shotgun (WGS) entry which is preliminary data.</text>
</comment>
<dbReference type="Pfam" id="PF00106">
    <property type="entry name" value="adh_short"/>
    <property type="match status" value="1"/>
</dbReference>
<dbReference type="Proteomes" id="UP001278766">
    <property type="component" value="Unassembled WGS sequence"/>
</dbReference>
<organism evidence="4 5">
    <name type="scientific">Chaetomium fimeti</name>
    <dbReference type="NCBI Taxonomy" id="1854472"/>
    <lineage>
        <taxon>Eukaryota</taxon>
        <taxon>Fungi</taxon>
        <taxon>Dikarya</taxon>
        <taxon>Ascomycota</taxon>
        <taxon>Pezizomycotina</taxon>
        <taxon>Sordariomycetes</taxon>
        <taxon>Sordariomycetidae</taxon>
        <taxon>Sordariales</taxon>
        <taxon>Chaetomiaceae</taxon>
        <taxon>Chaetomium</taxon>
    </lineage>
</organism>
<dbReference type="InterPro" id="IPR051468">
    <property type="entry name" value="Fungal_SecMetab_SDRs"/>
</dbReference>
<evidence type="ECO:0000313" key="5">
    <source>
        <dbReference type="Proteomes" id="UP001278766"/>
    </source>
</evidence>
<dbReference type="InterPro" id="IPR002347">
    <property type="entry name" value="SDR_fam"/>
</dbReference>
<keyword evidence="2" id="KW-0521">NADP</keyword>
<keyword evidence="3" id="KW-0560">Oxidoreductase</keyword>
<dbReference type="GeneID" id="87838882"/>
<proteinExistence type="inferred from homology"/>
<evidence type="ECO:0000256" key="3">
    <source>
        <dbReference type="ARBA" id="ARBA00023002"/>
    </source>
</evidence>